<keyword evidence="1" id="KW-0472">Membrane</keyword>
<dbReference type="EMBL" id="CP022760">
    <property type="protein sequence ID" value="AXV84493.1"/>
    <property type="molecule type" value="Genomic_DNA"/>
</dbReference>
<accession>A0AAD0SBL2</accession>
<feature type="transmembrane region" description="Helical" evidence="1">
    <location>
        <begin position="109"/>
        <end position="131"/>
    </location>
</feature>
<protein>
    <recommendedName>
        <fullName evidence="2">Chlorhexidine efflux transporter domain-containing protein</fullName>
    </recommendedName>
</protein>
<name>A0AAD0SBL2_RALSL</name>
<keyword evidence="1" id="KW-1133">Transmembrane helix</keyword>
<dbReference type="GeneID" id="97324107"/>
<reference evidence="3 4" key="1">
    <citation type="submission" date="2017-08" db="EMBL/GenBank/DDBJ databases">
        <title>Genome sequences of Ralstonia solanacearum Species Complex (RSSC) isolated from Potato bacterial wilts in Korea.</title>
        <authorList>
            <person name="Cho H."/>
            <person name="Song E.-S."/>
            <person name="Lee Y.K."/>
            <person name="Lee S."/>
            <person name="Lee S.-W."/>
            <person name="Jo A."/>
            <person name="Kim J.-G."/>
            <person name="Hwang I."/>
        </authorList>
    </citation>
    <scope>NUCLEOTIDE SEQUENCE [LARGE SCALE GENOMIC DNA]</scope>
    <source>
        <strain evidence="3 4">T98</strain>
        <plasmid evidence="3 4">unnamed</plasmid>
    </source>
</reference>
<dbReference type="AlphaFoldDB" id="A0AAD0SBL2"/>
<feature type="domain" description="Chlorhexidine efflux transporter" evidence="2">
    <location>
        <begin position="6"/>
        <end position="69"/>
    </location>
</feature>
<proteinExistence type="predicted"/>
<dbReference type="RefSeq" id="WP_013210544.1">
    <property type="nucleotide sequence ID" value="NZ_CP022758.1"/>
</dbReference>
<dbReference type="InterPro" id="IPR007896">
    <property type="entry name" value="BTP_bacteria"/>
</dbReference>
<feature type="domain" description="Chlorhexidine efflux transporter" evidence="2">
    <location>
        <begin position="74"/>
        <end position="137"/>
    </location>
</feature>
<evidence type="ECO:0000313" key="3">
    <source>
        <dbReference type="EMBL" id="AXV84493.1"/>
    </source>
</evidence>
<geneLocation type="plasmid" evidence="3 4">
    <name>unnamed</name>
</geneLocation>
<keyword evidence="1" id="KW-0812">Transmembrane</keyword>
<dbReference type="NCBIfam" id="NF033665">
    <property type="entry name" value="PACE_efflu_PCE"/>
    <property type="match status" value="1"/>
</dbReference>
<feature type="transmembrane region" description="Helical" evidence="1">
    <location>
        <begin position="84"/>
        <end position="103"/>
    </location>
</feature>
<dbReference type="Pfam" id="PF05232">
    <property type="entry name" value="BTP"/>
    <property type="match status" value="2"/>
</dbReference>
<evidence type="ECO:0000259" key="2">
    <source>
        <dbReference type="Pfam" id="PF05232"/>
    </source>
</evidence>
<keyword evidence="3" id="KW-0614">Plasmid</keyword>
<dbReference type="NCBIfam" id="NF033664">
    <property type="entry name" value="PACE_transport"/>
    <property type="match status" value="1"/>
</dbReference>
<feature type="transmembrane region" description="Helical" evidence="1">
    <location>
        <begin position="12"/>
        <end position="35"/>
    </location>
</feature>
<gene>
    <name evidence="3" type="ORF">CJO77_23730</name>
</gene>
<dbReference type="InterPro" id="IPR058208">
    <property type="entry name" value="PACE"/>
</dbReference>
<evidence type="ECO:0000256" key="1">
    <source>
        <dbReference type="SAM" id="Phobius"/>
    </source>
</evidence>
<feature type="transmembrane region" description="Helical" evidence="1">
    <location>
        <begin position="41"/>
        <end position="63"/>
    </location>
</feature>
<sequence>MSVPQKTPLERVCHALAFELIATLICAPLLSWLMALPLMQMGALTILFALVAMAWNMVFNAGFERIERRCGWARTLTVRAAHAVAFEGGLVVLLVPLGAWWLGVSLLEALMLDIGIMLFFLPYTFFFNLAYDRLRARWAAGRAVA</sequence>
<dbReference type="Proteomes" id="UP000261758">
    <property type="component" value="Plasmid unnamed"/>
</dbReference>
<organism evidence="3 4">
    <name type="scientific">Ralstonia solanacearum</name>
    <name type="common">Pseudomonas solanacearum</name>
    <dbReference type="NCBI Taxonomy" id="305"/>
    <lineage>
        <taxon>Bacteria</taxon>
        <taxon>Pseudomonadati</taxon>
        <taxon>Pseudomonadota</taxon>
        <taxon>Betaproteobacteria</taxon>
        <taxon>Burkholderiales</taxon>
        <taxon>Burkholderiaceae</taxon>
        <taxon>Ralstonia</taxon>
        <taxon>Ralstonia solanacearum species complex</taxon>
    </lineage>
</organism>
<evidence type="ECO:0000313" key="4">
    <source>
        <dbReference type="Proteomes" id="UP000261758"/>
    </source>
</evidence>